<dbReference type="PANTHER" id="PTHR13932:SF5">
    <property type="entry name" value="RADICAL S-ADENOSYL METHIONINE DOMAIN-CONTAINING PROTEIN 1, MITOCHONDRIAL"/>
    <property type="match status" value="1"/>
</dbReference>
<keyword evidence="2" id="KW-0479">Metal-binding</keyword>
<dbReference type="SFLD" id="SFLDG01082">
    <property type="entry name" value="B12-binding_domain_containing"/>
    <property type="match status" value="1"/>
</dbReference>
<evidence type="ECO:0000256" key="2">
    <source>
        <dbReference type="RuleBase" id="RU364116"/>
    </source>
</evidence>
<dbReference type="Pfam" id="PF04055">
    <property type="entry name" value="Radical_SAM"/>
    <property type="match status" value="1"/>
</dbReference>
<dbReference type="SFLD" id="SFLDG01065">
    <property type="entry name" value="anaerobic_coproporphyrinogen-I"/>
    <property type="match status" value="1"/>
</dbReference>
<proteinExistence type="inferred from homology"/>
<dbReference type="OrthoDB" id="9808022at2"/>
<dbReference type="Pfam" id="PF06969">
    <property type="entry name" value="HemN_C"/>
    <property type="match status" value="1"/>
</dbReference>
<evidence type="ECO:0000313" key="4">
    <source>
        <dbReference type="EMBL" id="SHM88781.1"/>
    </source>
</evidence>
<gene>
    <name evidence="4" type="ORF">SAMN05444272_3360</name>
</gene>
<organism evidence="4 5">
    <name type="scientific">Roseibium suaedae</name>
    <dbReference type="NCBI Taxonomy" id="735517"/>
    <lineage>
        <taxon>Bacteria</taxon>
        <taxon>Pseudomonadati</taxon>
        <taxon>Pseudomonadota</taxon>
        <taxon>Alphaproteobacteria</taxon>
        <taxon>Hyphomicrobiales</taxon>
        <taxon>Stappiaceae</taxon>
        <taxon>Roseibium</taxon>
    </lineage>
</organism>
<keyword evidence="2" id="KW-0408">Iron</keyword>
<dbReference type="Proteomes" id="UP000186002">
    <property type="component" value="Unassembled WGS sequence"/>
</dbReference>
<dbReference type="GO" id="GO:0005737">
    <property type="term" value="C:cytoplasm"/>
    <property type="evidence" value="ECO:0007669"/>
    <property type="project" value="UniProtKB-SubCell"/>
</dbReference>
<dbReference type="NCBIfam" id="TIGR00539">
    <property type="entry name" value="hemN_rel"/>
    <property type="match status" value="1"/>
</dbReference>
<dbReference type="InterPro" id="IPR010723">
    <property type="entry name" value="HemN_C"/>
</dbReference>
<dbReference type="RefSeq" id="WP_073014499.1">
    <property type="nucleotide sequence ID" value="NZ_FRBW01000004.1"/>
</dbReference>
<evidence type="ECO:0000259" key="3">
    <source>
        <dbReference type="PROSITE" id="PS51918"/>
    </source>
</evidence>
<reference evidence="4 5" key="1">
    <citation type="submission" date="2016-11" db="EMBL/GenBank/DDBJ databases">
        <authorList>
            <person name="Jaros S."/>
            <person name="Januszkiewicz K."/>
            <person name="Wedrychowicz H."/>
        </authorList>
    </citation>
    <scope>NUCLEOTIDE SEQUENCE [LARGE SCALE GENOMIC DNA]</scope>
    <source>
        <strain evidence="4 5">DSM 22153</strain>
    </source>
</reference>
<protein>
    <recommendedName>
        <fullName evidence="2">Heme chaperone HemW</fullName>
    </recommendedName>
</protein>
<dbReference type="STRING" id="735517.SAMN05444272_3360"/>
<dbReference type="GO" id="GO:0051539">
    <property type="term" value="F:4 iron, 4 sulfur cluster binding"/>
    <property type="evidence" value="ECO:0007669"/>
    <property type="project" value="UniProtKB-UniRule"/>
</dbReference>
<dbReference type="AlphaFoldDB" id="A0A1M7MEK0"/>
<dbReference type="CDD" id="cd01335">
    <property type="entry name" value="Radical_SAM"/>
    <property type="match status" value="1"/>
</dbReference>
<keyword evidence="2" id="KW-0963">Cytoplasm</keyword>
<comment type="similarity">
    <text evidence="1">Belongs to the anaerobic coproporphyrinogen-III oxidase family. HemW subfamily.</text>
</comment>
<dbReference type="SFLD" id="SFLDF00288">
    <property type="entry name" value="HemN-like__clustered_with_nucl"/>
    <property type="match status" value="1"/>
</dbReference>
<dbReference type="PROSITE" id="PS51918">
    <property type="entry name" value="RADICAL_SAM"/>
    <property type="match status" value="1"/>
</dbReference>
<dbReference type="GO" id="GO:0006779">
    <property type="term" value="P:porphyrin-containing compound biosynthetic process"/>
    <property type="evidence" value="ECO:0007669"/>
    <property type="project" value="InterPro"/>
</dbReference>
<dbReference type="GO" id="GO:0004109">
    <property type="term" value="F:coproporphyrinogen oxidase activity"/>
    <property type="evidence" value="ECO:0007669"/>
    <property type="project" value="InterPro"/>
</dbReference>
<dbReference type="GO" id="GO:0046872">
    <property type="term" value="F:metal ion binding"/>
    <property type="evidence" value="ECO:0007669"/>
    <property type="project" value="UniProtKB-UniRule"/>
</dbReference>
<comment type="subcellular location">
    <subcellularLocation>
        <location evidence="2">Cytoplasm</location>
    </subcellularLocation>
</comment>
<dbReference type="InterPro" id="IPR058240">
    <property type="entry name" value="rSAM_sf"/>
</dbReference>
<evidence type="ECO:0000256" key="1">
    <source>
        <dbReference type="ARBA" id="ARBA00006100"/>
    </source>
</evidence>
<dbReference type="SFLD" id="SFLDS00029">
    <property type="entry name" value="Radical_SAM"/>
    <property type="match status" value="1"/>
</dbReference>
<dbReference type="PANTHER" id="PTHR13932">
    <property type="entry name" value="COPROPORPHYRINIGEN III OXIDASE"/>
    <property type="match status" value="1"/>
</dbReference>
<comment type="function">
    <text evidence="2">Probably acts as a heme chaperone, transferring heme to an unknown acceptor. Binds one molecule of heme per monomer, possibly covalently. Binds 1 [4Fe-4S] cluster. The cluster is coordinated with 3 cysteines and an exchangeable S-adenosyl-L-methionine.</text>
</comment>
<keyword evidence="2" id="KW-0411">Iron-sulfur</keyword>
<dbReference type="InterPro" id="IPR006638">
    <property type="entry name" value="Elp3/MiaA/NifB-like_rSAM"/>
</dbReference>
<keyword evidence="2" id="KW-0004">4Fe-4S</keyword>
<evidence type="ECO:0000313" key="5">
    <source>
        <dbReference type="Proteomes" id="UP000186002"/>
    </source>
</evidence>
<dbReference type="InterPro" id="IPR034505">
    <property type="entry name" value="Coproporphyrinogen-III_oxidase"/>
</dbReference>
<keyword evidence="2" id="KW-0949">S-adenosyl-L-methionine</keyword>
<dbReference type="EMBL" id="FRBW01000004">
    <property type="protein sequence ID" value="SHM88781.1"/>
    <property type="molecule type" value="Genomic_DNA"/>
</dbReference>
<keyword evidence="5" id="KW-1185">Reference proteome</keyword>
<dbReference type="Gene3D" id="3.30.750.200">
    <property type="match status" value="1"/>
</dbReference>
<sequence length="385" mass="42757">MSASIDGGFGVYVHWPFCAAKCPYCDFNSHVRHQPVDQERFAAAFEVELAHFAAMTPGRTVNSIFLGGGTPSLMEPRIVGRVLDAIARHWTMDPHAEISLEANPSSVEAERFRGYRAAGVNRVSLGVQSLHDRDLKLLGRLHDVDQAIRAIETARNTFPRLSFDLIYARPGQTLEGWQEELERAIGLAADHLSLYQLTIEEGTPFYNLYNAGKLQMPDPDLGAEFYELTQKVTEAHGLPAYEVSNHARPGAECRHNLVYWRYGDYVGVGPGAHGRLTVGASKLATAIERHPETWLQNVETHGHGMVENVGLSEEEQGDEYLLMGLRLVEGIDLARYEKMAHRTIDPRRLAALLEHGMVEELPGRRLRATRDGFAVLDAVVADLAA</sequence>
<accession>A0A1M7MEK0</accession>
<name>A0A1M7MEK0_9HYPH</name>
<keyword evidence="2" id="KW-0143">Chaperone</keyword>
<dbReference type="SMART" id="SM00729">
    <property type="entry name" value="Elp3"/>
    <property type="match status" value="1"/>
</dbReference>
<feature type="domain" description="Radical SAM core" evidence="3">
    <location>
        <begin position="3"/>
        <end position="239"/>
    </location>
</feature>
<dbReference type="InterPro" id="IPR004559">
    <property type="entry name" value="HemW-like"/>
</dbReference>
<keyword evidence="2" id="KW-0349">Heme</keyword>
<dbReference type="SFLD" id="SFLDF00562">
    <property type="entry name" value="HemN-like__clustered_with_heat"/>
    <property type="match status" value="1"/>
</dbReference>
<dbReference type="SUPFAM" id="SSF102114">
    <property type="entry name" value="Radical SAM enzymes"/>
    <property type="match status" value="1"/>
</dbReference>
<dbReference type="InterPro" id="IPR007197">
    <property type="entry name" value="rSAM"/>
</dbReference>